<evidence type="ECO:0000256" key="3">
    <source>
        <dbReference type="ARBA" id="ARBA00022461"/>
    </source>
</evidence>
<name>A0A6C0PNB7_OCTVU</name>
<evidence type="ECO:0000256" key="4">
    <source>
        <dbReference type="ARBA" id="ARBA00022692"/>
    </source>
</evidence>
<keyword evidence="10 11" id="KW-0407">Ion channel</keyword>
<keyword evidence="4 11" id="KW-0812">Transmembrane</keyword>
<proteinExistence type="evidence at transcript level"/>
<evidence type="ECO:0000256" key="12">
    <source>
        <dbReference type="SAM" id="Phobius"/>
    </source>
</evidence>
<dbReference type="InterPro" id="IPR001873">
    <property type="entry name" value="ENaC"/>
</dbReference>
<comment type="subcellular location">
    <subcellularLocation>
        <location evidence="1">Membrane</location>
        <topology evidence="1">Multi-pass membrane protein</topology>
    </subcellularLocation>
</comment>
<reference evidence="13" key="1">
    <citation type="submission" date="2019-06" db="EMBL/GenBank/DDBJ databases">
        <title>Sensory nociceptive neurons and pathways in the arm of the cephalopod Octopus vulgaris.</title>
        <authorList>
            <person name="Imperadore P."/>
            <person name="Di Cristina G."/>
            <person name="Fiorito G."/>
        </authorList>
    </citation>
    <scope>NUCLEOTIDE SEQUENCE</scope>
</reference>
<keyword evidence="9 11" id="KW-0739">Sodium transport</keyword>
<protein>
    <submittedName>
        <fullName evidence="13">Acid-sensing ion channel 1 isoform X1</fullName>
    </submittedName>
</protein>
<evidence type="ECO:0000256" key="10">
    <source>
        <dbReference type="ARBA" id="ARBA00023303"/>
    </source>
</evidence>
<organism evidence="13">
    <name type="scientific">Octopus vulgaris</name>
    <name type="common">Common octopus</name>
    <dbReference type="NCBI Taxonomy" id="6645"/>
    <lineage>
        <taxon>Eukaryota</taxon>
        <taxon>Metazoa</taxon>
        <taxon>Spiralia</taxon>
        <taxon>Lophotrochozoa</taxon>
        <taxon>Mollusca</taxon>
        <taxon>Cephalopoda</taxon>
        <taxon>Coleoidea</taxon>
        <taxon>Octopodiformes</taxon>
        <taxon>Octopoda</taxon>
        <taxon>Incirrata</taxon>
        <taxon>Octopodidae</taxon>
        <taxon>Octopus</taxon>
    </lineage>
</organism>
<dbReference type="PRINTS" id="PR01078">
    <property type="entry name" value="AMINACHANNEL"/>
</dbReference>
<keyword evidence="7 11" id="KW-0406">Ion transport</keyword>
<dbReference type="PANTHER" id="PTHR11690:SF300">
    <property type="entry name" value="PICKPOCKET PROTEIN 19"/>
    <property type="match status" value="1"/>
</dbReference>
<dbReference type="GO" id="GO:0015280">
    <property type="term" value="F:ligand-gated sodium channel activity"/>
    <property type="evidence" value="ECO:0007669"/>
    <property type="project" value="TreeGrafter"/>
</dbReference>
<evidence type="ECO:0000256" key="9">
    <source>
        <dbReference type="ARBA" id="ARBA00023201"/>
    </source>
</evidence>
<evidence type="ECO:0000256" key="8">
    <source>
        <dbReference type="ARBA" id="ARBA00023136"/>
    </source>
</evidence>
<evidence type="ECO:0000256" key="2">
    <source>
        <dbReference type="ARBA" id="ARBA00022448"/>
    </source>
</evidence>
<evidence type="ECO:0000256" key="5">
    <source>
        <dbReference type="ARBA" id="ARBA00022989"/>
    </source>
</evidence>
<comment type="similarity">
    <text evidence="11">Belongs to the amiloride-sensitive sodium channel (TC 1.A.6) family.</text>
</comment>
<accession>A0A6C0PNB7</accession>
<keyword evidence="3 11" id="KW-0894">Sodium channel</keyword>
<sequence length="957" mass="112046">MNNSCVQLAPDGKKTTTTAQPLAMKANLKDTFPSATQSTFGPQWDTDLKNGMTVADEKMEMKKETKSFGKLWLEFTDNCTLHGIRYIWNGDFIFRRLLWLLLVLLCLGLMSYQIIDRIIYYYSWPVTVNVDINYNKTLIFPSVTICNQNAFRATKAAELQRYRLLEYIYNNVRYVDSSELERFGYNNITMEELFKSVAHQKEDMIISCMWGSEPCTFKNFEQIYTDHGVCYTYSQLQAGNKYRKALSTGAENGLRLILNVEQYEYMPGPNNAAGIKILMHNEDEFPKVRELGLATPTGAHAFVGLKIISLSNLPKPRGLCSTRDLKYFSMYTPENCEIDCFTTRLNERCNCRLFYMPHKNDYPPVCTLKQQQDCYLPNKAEILDLVRKTCVCPVPCKSLLFEPTVSYATTSTYAVQSLMNRILSTGVKEKFIRAREVTNRMQLKVFNRTRDLLINLENSFRPIKAFFDVDLSNRINSQIEIINNLYNTTKEQWALKQDLNKYQIYVTEKNFIRGREAMEERTLKYLGFDFISFVFRMDEQIRSLVDPEIITKNLKDMIYFLINRDCKEHLQKNMKALGNYTELYDSLTNGIPIFRYKYKKIPRSHNLHIVPRLLFNRSLTYSNYSKKYSRMVPLRINEIIEYLGEYMELANDTYQTGILNMSRLDIVSHRYGKACKNYNFAKSAFYYYCLDWALEEVKKKEVDFQMLWNDYENVAKDIMLNLNNVNSLLSSLQANIIADLDAGIKLANDYLNDTISKRRLASMLSSQKTYEGVNNLQAFFSEVRSRGTLLYDNWKKLSQASVAIWKSIFMDEDCFEYYNFANITQFQENPGDKINEIERTHEDVRNVYDFRHLIGNKDRILFHDFKKILNDMNNFEESLKIDDNFMRDNILELAVYYRELSYEEIKHQIGYYFFSLLCDIGGSMGLFLGASVLTIFEIAEFFFGQSLRAAFQVQRSR</sequence>
<keyword evidence="2 11" id="KW-0813">Transport</keyword>
<dbReference type="PANTHER" id="PTHR11690">
    <property type="entry name" value="AMILORIDE-SENSITIVE SODIUM CHANNEL-RELATED"/>
    <property type="match status" value="1"/>
</dbReference>
<evidence type="ECO:0000256" key="1">
    <source>
        <dbReference type="ARBA" id="ARBA00004141"/>
    </source>
</evidence>
<feature type="transmembrane region" description="Helical" evidence="12">
    <location>
        <begin position="97"/>
        <end position="115"/>
    </location>
</feature>
<feature type="transmembrane region" description="Helical" evidence="12">
    <location>
        <begin position="911"/>
        <end position="936"/>
    </location>
</feature>
<dbReference type="EMBL" id="MN081799">
    <property type="protein sequence ID" value="QHX41506.1"/>
    <property type="molecule type" value="mRNA"/>
</dbReference>
<evidence type="ECO:0000313" key="13">
    <source>
        <dbReference type="EMBL" id="QHX41506.1"/>
    </source>
</evidence>
<keyword evidence="8 12" id="KW-0472">Membrane</keyword>
<dbReference type="AlphaFoldDB" id="A0A6C0PNB7"/>
<keyword evidence="6" id="KW-0915">Sodium</keyword>
<keyword evidence="5 12" id="KW-1133">Transmembrane helix</keyword>
<dbReference type="GO" id="GO:0005886">
    <property type="term" value="C:plasma membrane"/>
    <property type="evidence" value="ECO:0007669"/>
    <property type="project" value="TreeGrafter"/>
</dbReference>
<evidence type="ECO:0000256" key="7">
    <source>
        <dbReference type="ARBA" id="ARBA00023065"/>
    </source>
</evidence>
<dbReference type="Pfam" id="PF00858">
    <property type="entry name" value="ASC"/>
    <property type="match status" value="2"/>
</dbReference>
<evidence type="ECO:0000256" key="11">
    <source>
        <dbReference type="RuleBase" id="RU000679"/>
    </source>
</evidence>
<dbReference type="Gene3D" id="2.60.470.10">
    <property type="entry name" value="Acid-sensing ion channels like domains"/>
    <property type="match status" value="1"/>
</dbReference>
<dbReference type="Gene3D" id="1.10.287.770">
    <property type="entry name" value="YojJ-like"/>
    <property type="match status" value="1"/>
</dbReference>
<evidence type="ECO:0000256" key="6">
    <source>
        <dbReference type="ARBA" id="ARBA00023053"/>
    </source>
</evidence>